<gene>
    <name evidence="2" type="ORF">U14_01594</name>
</gene>
<dbReference type="EMBL" id="DF820456">
    <property type="protein sequence ID" value="GAK50364.1"/>
    <property type="molecule type" value="Genomic_DNA"/>
</dbReference>
<protein>
    <submittedName>
        <fullName evidence="2">Uncharacterized protein</fullName>
    </submittedName>
</protein>
<organism evidence="2">
    <name type="scientific">Candidatus Moduliflexus flocculans</name>
    <dbReference type="NCBI Taxonomy" id="1499966"/>
    <lineage>
        <taxon>Bacteria</taxon>
        <taxon>Candidatus Moduliflexota</taxon>
        <taxon>Candidatus Moduliflexia</taxon>
        <taxon>Candidatus Moduliflexales</taxon>
        <taxon>Candidatus Moduliflexaceae</taxon>
    </lineage>
</organism>
<proteinExistence type="predicted"/>
<reference evidence="2" key="1">
    <citation type="journal article" date="2015" name="PeerJ">
        <title>First genomic representation of candidate bacterial phylum KSB3 points to enhanced environmental sensing as a trigger of wastewater bulking.</title>
        <authorList>
            <person name="Sekiguchi Y."/>
            <person name="Ohashi A."/>
            <person name="Parks D.H."/>
            <person name="Yamauchi T."/>
            <person name="Tyson G.W."/>
            <person name="Hugenholtz P."/>
        </authorList>
    </citation>
    <scope>NUCLEOTIDE SEQUENCE [LARGE SCALE GENOMIC DNA]</scope>
</reference>
<dbReference type="HOGENOM" id="CLU_666760_0_0_0"/>
<feature type="region of interest" description="Disordered" evidence="1">
    <location>
        <begin position="40"/>
        <end position="83"/>
    </location>
</feature>
<feature type="compositionally biased region" description="Low complexity" evidence="1">
    <location>
        <begin position="52"/>
        <end position="64"/>
    </location>
</feature>
<evidence type="ECO:0000313" key="2">
    <source>
        <dbReference type="EMBL" id="GAK50364.1"/>
    </source>
</evidence>
<keyword evidence="3" id="KW-1185">Reference proteome</keyword>
<name>A0A0S6VWY6_9BACT</name>
<dbReference type="Gene3D" id="2.60.120.380">
    <property type="match status" value="1"/>
</dbReference>
<evidence type="ECO:0000256" key="1">
    <source>
        <dbReference type="SAM" id="MobiDB-lite"/>
    </source>
</evidence>
<dbReference type="AlphaFoldDB" id="A0A0S6VWY6"/>
<dbReference type="PROSITE" id="PS51257">
    <property type="entry name" value="PROKAR_LIPOPROTEIN"/>
    <property type="match status" value="1"/>
</dbReference>
<evidence type="ECO:0000313" key="3">
    <source>
        <dbReference type="Proteomes" id="UP000030700"/>
    </source>
</evidence>
<dbReference type="Proteomes" id="UP000030700">
    <property type="component" value="Unassembled WGS sequence"/>
</dbReference>
<sequence>MRTQTKLSDVFTSTEKIFLYGICALFLSFAGCKGVTDNPTSPALDETPTAQSSPKPTITTTPTTDKSETPIPSNSSSCDNYADSPTDKNLRTLNLDGSALRVVMDCAGDVDWFTIKLPSGSTKLKITLTDMSSESDFDLIAYDSSLKELKNGRSSRSGNSDEELLLTVDDSMLYVQVYAFSKRGEALLTVTAMSSNASGTTTPTPTPKPDSLITPTPTPEINQLTYEQLIHSKFWNFPRGTNSALLERSVETIQTKAISCRKSGDKNATLTGEFTIGNYAHVERDLIKSVDYVDGWALVVFNGSTQILDLLHLKTRLNISSNNLNMVVNIPAEVHRDASDEFSIESEEKGVYYLAHFYGDLSQSSAKDVRISSGVVGKTNDVVFEQNVEVDWEFKGENGYLCSGSEDGKKIADFELGNFLAFQE</sequence>
<accession>A0A0S6VWY6</accession>